<feature type="transmembrane region" description="Helical" evidence="8">
    <location>
        <begin position="332"/>
        <end position="354"/>
    </location>
</feature>
<dbReference type="OrthoDB" id="2381188at2"/>
<dbReference type="GO" id="GO:0016020">
    <property type="term" value="C:membrane"/>
    <property type="evidence" value="ECO:0007669"/>
    <property type="project" value="UniProtKB-SubCell"/>
</dbReference>
<feature type="transmembrane region" description="Helical" evidence="8">
    <location>
        <begin position="271"/>
        <end position="290"/>
    </location>
</feature>
<name>A0A5J6STD2_9BACI</name>
<dbReference type="InterPro" id="IPR004761">
    <property type="entry name" value="Spore_GerAB"/>
</dbReference>
<dbReference type="GO" id="GO:0009847">
    <property type="term" value="P:spore germination"/>
    <property type="evidence" value="ECO:0007669"/>
    <property type="project" value="InterPro"/>
</dbReference>
<evidence type="ECO:0000256" key="2">
    <source>
        <dbReference type="ARBA" id="ARBA00007998"/>
    </source>
</evidence>
<protein>
    <submittedName>
        <fullName evidence="9">Spore gernimation protein</fullName>
    </submittedName>
</protein>
<keyword evidence="4" id="KW-0309">Germination</keyword>
<gene>
    <name evidence="9" type="ORF">PB01_19265</name>
</gene>
<keyword evidence="10" id="KW-1185">Reference proteome</keyword>
<dbReference type="NCBIfam" id="TIGR00912">
    <property type="entry name" value="2A0309"/>
    <property type="match status" value="1"/>
</dbReference>
<dbReference type="AlphaFoldDB" id="A0A5J6STD2"/>
<dbReference type="Proteomes" id="UP000325517">
    <property type="component" value="Chromosome"/>
</dbReference>
<dbReference type="Pfam" id="PF03845">
    <property type="entry name" value="Spore_permease"/>
    <property type="match status" value="1"/>
</dbReference>
<dbReference type="KEGG" id="psyo:PB01_19265"/>
<evidence type="ECO:0000256" key="7">
    <source>
        <dbReference type="ARBA" id="ARBA00023136"/>
    </source>
</evidence>
<evidence type="ECO:0000313" key="10">
    <source>
        <dbReference type="Proteomes" id="UP000325517"/>
    </source>
</evidence>
<evidence type="ECO:0000256" key="1">
    <source>
        <dbReference type="ARBA" id="ARBA00004141"/>
    </source>
</evidence>
<feature type="transmembrane region" description="Helical" evidence="8">
    <location>
        <begin position="215"/>
        <end position="235"/>
    </location>
</feature>
<evidence type="ECO:0000256" key="3">
    <source>
        <dbReference type="ARBA" id="ARBA00022448"/>
    </source>
</evidence>
<feature type="transmembrane region" description="Helical" evidence="8">
    <location>
        <begin position="113"/>
        <end position="134"/>
    </location>
</feature>
<accession>A0A5J6STD2</accession>
<reference evidence="9 10" key="1">
    <citation type="submission" date="2018-07" db="EMBL/GenBank/DDBJ databases">
        <title>Complete genome sequence of Psychrobacillus sp. PB01, isolated from iceberg, and comparative genome analysis of Psychrobacillus strains.</title>
        <authorList>
            <person name="Lee P.C."/>
        </authorList>
    </citation>
    <scope>NUCLEOTIDE SEQUENCE [LARGE SCALE GENOMIC DNA]</scope>
    <source>
        <strain evidence="9 10">PB01</strain>
    </source>
</reference>
<comment type="subcellular location">
    <subcellularLocation>
        <location evidence="1">Membrane</location>
        <topology evidence="1">Multi-pass membrane protein</topology>
    </subcellularLocation>
</comment>
<keyword evidence="7 8" id="KW-0472">Membrane</keyword>
<feature type="transmembrane region" description="Helical" evidence="8">
    <location>
        <begin position="186"/>
        <end position="203"/>
    </location>
</feature>
<feature type="transmembrane region" description="Helical" evidence="8">
    <location>
        <begin position="7"/>
        <end position="29"/>
    </location>
</feature>
<evidence type="ECO:0000256" key="4">
    <source>
        <dbReference type="ARBA" id="ARBA00022544"/>
    </source>
</evidence>
<dbReference type="PANTHER" id="PTHR34975">
    <property type="entry name" value="SPORE GERMINATION PROTEIN A2"/>
    <property type="match status" value="1"/>
</dbReference>
<dbReference type="PANTHER" id="PTHR34975:SF2">
    <property type="entry name" value="SPORE GERMINATION PROTEIN A2"/>
    <property type="match status" value="1"/>
</dbReference>
<feature type="transmembrane region" description="Helical" evidence="8">
    <location>
        <begin position="302"/>
        <end position="320"/>
    </location>
</feature>
<keyword evidence="5 8" id="KW-0812">Transmembrane</keyword>
<keyword evidence="3" id="KW-0813">Transport</keyword>
<keyword evidence="6 8" id="KW-1133">Transmembrane helix</keyword>
<feature type="transmembrane region" description="Helical" evidence="8">
    <location>
        <begin position="41"/>
        <end position="61"/>
    </location>
</feature>
<evidence type="ECO:0000256" key="5">
    <source>
        <dbReference type="ARBA" id="ARBA00022692"/>
    </source>
</evidence>
<organism evidence="9 10">
    <name type="scientific">Psychrobacillus glaciei</name>
    <dbReference type="NCBI Taxonomy" id="2283160"/>
    <lineage>
        <taxon>Bacteria</taxon>
        <taxon>Bacillati</taxon>
        <taxon>Bacillota</taxon>
        <taxon>Bacilli</taxon>
        <taxon>Bacillales</taxon>
        <taxon>Bacillaceae</taxon>
        <taxon>Psychrobacillus</taxon>
    </lineage>
</organism>
<proteinExistence type="inferred from homology"/>
<evidence type="ECO:0000313" key="9">
    <source>
        <dbReference type="EMBL" id="QFG00764.1"/>
    </source>
</evidence>
<dbReference type="EMBL" id="CP031223">
    <property type="protein sequence ID" value="QFG00764.1"/>
    <property type="molecule type" value="Genomic_DNA"/>
</dbReference>
<feature type="transmembrane region" description="Helical" evidence="8">
    <location>
        <begin position="73"/>
        <end position="101"/>
    </location>
</feature>
<dbReference type="RefSeq" id="WP_151701641.1">
    <property type="nucleotide sequence ID" value="NZ_CP031223.1"/>
</dbReference>
<feature type="transmembrane region" description="Helical" evidence="8">
    <location>
        <begin position="146"/>
        <end position="166"/>
    </location>
</feature>
<comment type="similarity">
    <text evidence="2">Belongs to the amino acid-polyamine-organocation (APC) superfamily. Spore germination protein (SGP) (TC 2.A.3.9) family.</text>
</comment>
<evidence type="ECO:0000256" key="6">
    <source>
        <dbReference type="ARBA" id="ARBA00022989"/>
    </source>
</evidence>
<sequence>MRGIGPISILHVIFLSMTVIGLKNHVTIIPPLLHVAGRDGWASVILAAVAIVPWLLLLVYIHHKSDQAPIKDWLKSVIGGVGSTIVLYITGLYFILLAAFSMVETLKWITTTFLPKTPIVLMLIIYVILCILLVSTNIQTIAMVNVMVLFGVILLGFFVAIVNIQVKDYGLLRPFFEHGFQSVYKGMVYPASGFVELLLLLFLQHHFKDRIRWYHFALMLFILMGLTIGPLMGAITEFGPVEAAKQRYPAYEEWGLVSLGHYIEHMDFFSIYQWLTGAFIRVGFILFVVADMLNMSKEKKRIWVLLAPAFFLICLLLFFLSDSLFLEIKSKYFLISNYFFFLLLSLLLTTVALVSGKTSKKI</sequence>
<evidence type="ECO:0000256" key="8">
    <source>
        <dbReference type="SAM" id="Phobius"/>
    </source>
</evidence>